<name>A0AAE0ZUR9_9GAST</name>
<organism evidence="1 2">
    <name type="scientific">Elysia crispata</name>
    <name type="common">lettuce slug</name>
    <dbReference type="NCBI Taxonomy" id="231223"/>
    <lineage>
        <taxon>Eukaryota</taxon>
        <taxon>Metazoa</taxon>
        <taxon>Spiralia</taxon>
        <taxon>Lophotrochozoa</taxon>
        <taxon>Mollusca</taxon>
        <taxon>Gastropoda</taxon>
        <taxon>Heterobranchia</taxon>
        <taxon>Euthyneura</taxon>
        <taxon>Panpulmonata</taxon>
        <taxon>Sacoglossa</taxon>
        <taxon>Placobranchoidea</taxon>
        <taxon>Plakobranchidae</taxon>
        <taxon>Elysia</taxon>
    </lineage>
</organism>
<keyword evidence="2" id="KW-1185">Reference proteome</keyword>
<evidence type="ECO:0000313" key="2">
    <source>
        <dbReference type="Proteomes" id="UP001283361"/>
    </source>
</evidence>
<dbReference type="EMBL" id="JAWDGP010003249">
    <property type="protein sequence ID" value="KAK3776048.1"/>
    <property type="molecule type" value="Genomic_DNA"/>
</dbReference>
<comment type="caution">
    <text evidence="1">The sequence shown here is derived from an EMBL/GenBank/DDBJ whole genome shotgun (WGS) entry which is preliminary data.</text>
</comment>
<gene>
    <name evidence="1" type="ORF">RRG08_062859</name>
</gene>
<dbReference type="AlphaFoldDB" id="A0AAE0ZUR9"/>
<sequence>MSSLRSILSILWQEKVTNLEALYRARSTSIETMILKTQLWWTSHVIRVEQDSIPRQLSEYSMKRCSSINEARGRRKAAAAVTLASLASSLTVDALVDQN</sequence>
<evidence type="ECO:0000313" key="1">
    <source>
        <dbReference type="EMBL" id="KAK3776048.1"/>
    </source>
</evidence>
<dbReference type="Proteomes" id="UP001283361">
    <property type="component" value="Unassembled WGS sequence"/>
</dbReference>
<reference evidence="1" key="1">
    <citation type="journal article" date="2023" name="G3 (Bethesda)">
        <title>A reference genome for the long-term kleptoplast-retaining sea slug Elysia crispata morphotype clarki.</title>
        <authorList>
            <person name="Eastman K.E."/>
            <person name="Pendleton A.L."/>
            <person name="Shaikh M.A."/>
            <person name="Suttiyut T."/>
            <person name="Ogas R."/>
            <person name="Tomko P."/>
            <person name="Gavelis G."/>
            <person name="Widhalm J.R."/>
            <person name="Wisecaver J.H."/>
        </authorList>
    </citation>
    <scope>NUCLEOTIDE SEQUENCE</scope>
    <source>
        <strain evidence="1">ECLA1</strain>
    </source>
</reference>
<accession>A0AAE0ZUR9</accession>
<protein>
    <submittedName>
        <fullName evidence="1">Uncharacterized protein</fullName>
    </submittedName>
</protein>
<proteinExistence type="predicted"/>